<proteinExistence type="predicted"/>
<organism evidence="1 2">
    <name type="scientific">Araneus ventricosus</name>
    <name type="common">Orbweaver spider</name>
    <name type="synonym">Epeira ventricosa</name>
    <dbReference type="NCBI Taxonomy" id="182803"/>
    <lineage>
        <taxon>Eukaryota</taxon>
        <taxon>Metazoa</taxon>
        <taxon>Ecdysozoa</taxon>
        <taxon>Arthropoda</taxon>
        <taxon>Chelicerata</taxon>
        <taxon>Arachnida</taxon>
        <taxon>Araneae</taxon>
        <taxon>Araneomorphae</taxon>
        <taxon>Entelegynae</taxon>
        <taxon>Araneoidea</taxon>
        <taxon>Araneidae</taxon>
        <taxon>Araneus</taxon>
    </lineage>
</organism>
<accession>A0A4Y2S6K7</accession>
<name>A0A4Y2S6K7_ARAVE</name>
<evidence type="ECO:0000313" key="1">
    <source>
        <dbReference type="EMBL" id="GBN83611.1"/>
    </source>
</evidence>
<evidence type="ECO:0000313" key="2">
    <source>
        <dbReference type="Proteomes" id="UP000499080"/>
    </source>
</evidence>
<keyword evidence="2" id="KW-1185">Reference proteome</keyword>
<dbReference type="EMBL" id="BGPR01020022">
    <property type="protein sequence ID" value="GBN83611.1"/>
    <property type="molecule type" value="Genomic_DNA"/>
</dbReference>
<dbReference type="AlphaFoldDB" id="A0A4Y2S6K7"/>
<dbReference type="Proteomes" id="UP000499080">
    <property type="component" value="Unassembled WGS sequence"/>
</dbReference>
<comment type="caution">
    <text evidence="1">The sequence shown here is derived from an EMBL/GenBank/DDBJ whole genome shotgun (WGS) entry which is preliminary data.</text>
</comment>
<reference evidence="1 2" key="1">
    <citation type="journal article" date="2019" name="Sci. Rep.">
        <title>Orb-weaving spider Araneus ventricosus genome elucidates the spidroin gene catalogue.</title>
        <authorList>
            <person name="Kono N."/>
            <person name="Nakamura H."/>
            <person name="Ohtoshi R."/>
            <person name="Moran D.A.P."/>
            <person name="Shinohara A."/>
            <person name="Yoshida Y."/>
            <person name="Fujiwara M."/>
            <person name="Mori M."/>
            <person name="Tomita M."/>
            <person name="Arakawa K."/>
        </authorList>
    </citation>
    <scope>NUCLEOTIDE SEQUENCE [LARGE SCALE GENOMIC DNA]</scope>
</reference>
<protein>
    <submittedName>
        <fullName evidence="1">Uncharacterized protein</fullName>
    </submittedName>
</protein>
<sequence>MANDFSPTATPEQLMPPLMRSIPGGHGIQSSRMLRGAGGDDVFTSGCRGFGVSESCQFLEQGNTSRFMPYTDETAKDTPLAFRWEVLNPPSHSPDLSLCDYRVWLVKEGTGRLALHLQSSGVQCCGKVVSSSAFLTESMEKQHAPRWDINLNNYL</sequence>
<gene>
    <name evidence="1" type="ORF">AVEN_114883_1</name>
</gene>